<reference evidence="1" key="1">
    <citation type="submission" date="2020-02" db="EMBL/GenBank/DDBJ databases">
        <title>Flavobacterium sp. genome.</title>
        <authorList>
            <person name="Jung H.S."/>
            <person name="Baek J.H."/>
            <person name="Jeon C.O."/>
        </authorList>
    </citation>
    <scope>NUCLEOTIDE SEQUENCE</scope>
    <source>
        <strain evidence="1">SE-s28</strain>
    </source>
</reference>
<accession>A0A972FW49</accession>
<dbReference type="EMBL" id="JAAMPU010000107">
    <property type="protein sequence ID" value="NMH28715.1"/>
    <property type="molecule type" value="Genomic_DNA"/>
</dbReference>
<dbReference type="Proteomes" id="UP000712080">
    <property type="component" value="Unassembled WGS sequence"/>
</dbReference>
<comment type="caution">
    <text evidence="1">The sequence shown here is derived from an EMBL/GenBank/DDBJ whole genome shotgun (WGS) entry which is preliminary data.</text>
</comment>
<sequence length="81" mass="9230">MITIYDSLLTYTAREKSNLHLETLSRNLITASRMETLDEIDGVMAEIENEMDQSRLRSVIAETNLLIAVLTRRKITFGIVS</sequence>
<dbReference type="AlphaFoldDB" id="A0A972FW49"/>
<evidence type="ECO:0000313" key="2">
    <source>
        <dbReference type="Proteomes" id="UP000712080"/>
    </source>
</evidence>
<dbReference type="RefSeq" id="WP_169527828.1">
    <property type="nucleotide sequence ID" value="NZ_JAAMPU010000107.1"/>
</dbReference>
<protein>
    <submittedName>
        <fullName evidence="1">Uncharacterized protein</fullName>
    </submittedName>
</protein>
<proteinExistence type="predicted"/>
<evidence type="ECO:0000313" key="1">
    <source>
        <dbReference type="EMBL" id="NMH28715.1"/>
    </source>
</evidence>
<name>A0A972FW49_9FLAO</name>
<organism evidence="1 2">
    <name type="scientific">Flavobacterium silvaticum</name>
    <dbReference type="NCBI Taxonomy" id="1852020"/>
    <lineage>
        <taxon>Bacteria</taxon>
        <taxon>Pseudomonadati</taxon>
        <taxon>Bacteroidota</taxon>
        <taxon>Flavobacteriia</taxon>
        <taxon>Flavobacteriales</taxon>
        <taxon>Flavobacteriaceae</taxon>
        <taxon>Flavobacterium</taxon>
    </lineage>
</organism>
<gene>
    <name evidence="1" type="ORF">G6047_11790</name>
</gene>
<keyword evidence="2" id="KW-1185">Reference proteome</keyword>